<dbReference type="Proteomes" id="UP000218288">
    <property type="component" value="Chromosome"/>
</dbReference>
<evidence type="ECO:0000259" key="1">
    <source>
        <dbReference type="Pfam" id="PF00717"/>
    </source>
</evidence>
<dbReference type="Gene3D" id="2.10.109.10">
    <property type="entry name" value="Umud Fragment, subunit A"/>
    <property type="match status" value="1"/>
</dbReference>
<dbReference type="SUPFAM" id="SSF51306">
    <property type="entry name" value="LexA/Signal peptidase"/>
    <property type="match status" value="1"/>
</dbReference>
<accession>A0A169RGF8</accession>
<reference evidence="2 3" key="1">
    <citation type="journal article" date="2016" name="Genome Announc.">
        <title>Complete Genome Sequence of Methylobacterium populi P-1M, Isolated from Pink-Pigmented Household Biofilm.</title>
        <authorList>
            <person name="Morohoshi T."/>
            <person name="Ikeda T."/>
        </authorList>
    </citation>
    <scope>NUCLEOTIDE SEQUENCE [LARGE SCALE GENOMIC DNA]</scope>
    <source>
        <strain evidence="2 3">P-1M</strain>
    </source>
</reference>
<dbReference type="EMBL" id="AP014809">
    <property type="protein sequence ID" value="BAU93428.1"/>
    <property type="molecule type" value="Genomic_DNA"/>
</dbReference>
<dbReference type="InterPro" id="IPR036286">
    <property type="entry name" value="LexA/Signal_pep-like_sf"/>
</dbReference>
<dbReference type="Pfam" id="PF00717">
    <property type="entry name" value="Peptidase_S24"/>
    <property type="match status" value="1"/>
</dbReference>
<organism evidence="2 3">
    <name type="scientific">Methylorubrum populi</name>
    <dbReference type="NCBI Taxonomy" id="223967"/>
    <lineage>
        <taxon>Bacteria</taxon>
        <taxon>Pseudomonadati</taxon>
        <taxon>Pseudomonadota</taxon>
        <taxon>Alphaproteobacteria</taxon>
        <taxon>Hyphomicrobiales</taxon>
        <taxon>Methylobacteriaceae</taxon>
        <taxon>Methylorubrum</taxon>
    </lineage>
</organism>
<protein>
    <submittedName>
        <fullName evidence="2">Putative transcriptional regulator</fullName>
    </submittedName>
</protein>
<dbReference type="CDD" id="cd06462">
    <property type="entry name" value="Peptidase_S24_S26"/>
    <property type="match status" value="1"/>
</dbReference>
<evidence type="ECO:0000313" key="2">
    <source>
        <dbReference type="EMBL" id="BAU93428.1"/>
    </source>
</evidence>
<sequence>MLQGWVTDALKHSKLSQAELARRLTAHLHRAIDRAAVNKMTLGKRAVAGDEMIAIEEITGFPAPLENADGLVKVPMLDSLVSASNLSAREAVKAEDVERYIAASDLPPGDWIALSVEGDSMDLVSPPGSIIFVNRADTRLIDGGFYVVAADGDHGTTYKRYRSKPEHFAPYSTNRDHGPVLMDGPFRVVGRVYRTMLDIGPSAGRRGK</sequence>
<gene>
    <name evidence="2" type="ORF">MPPM_4823</name>
</gene>
<dbReference type="InterPro" id="IPR015927">
    <property type="entry name" value="Peptidase_S24_S26A/B/C"/>
</dbReference>
<name>A0A169RGF8_9HYPH</name>
<dbReference type="AlphaFoldDB" id="A0A169RGF8"/>
<evidence type="ECO:0000313" key="3">
    <source>
        <dbReference type="Proteomes" id="UP000218288"/>
    </source>
</evidence>
<proteinExistence type="predicted"/>
<feature type="domain" description="Peptidase S24/S26A/S26B/S26C" evidence="1">
    <location>
        <begin position="99"/>
        <end position="192"/>
    </location>
</feature>